<keyword evidence="3" id="KW-1185">Reference proteome</keyword>
<feature type="transmembrane region" description="Helical" evidence="1">
    <location>
        <begin position="183"/>
        <end position="216"/>
    </location>
</feature>
<dbReference type="EMBL" id="KV784367">
    <property type="protein sequence ID" value="OEU11480.1"/>
    <property type="molecule type" value="Genomic_DNA"/>
</dbReference>
<protein>
    <submittedName>
        <fullName evidence="2">Uncharacterized protein</fullName>
    </submittedName>
</protein>
<keyword evidence="1" id="KW-0812">Transmembrane</keyword>
<dbReference type="AlphaFoldDB" id="A0A1E7EZN9"/>
<accession>A0A1E7EZN9</accession>
<name>A0A1E7EZN9_9STRA</name>
<dbReference type="InParanoid" id="A0A1E7EZN9"/>
<dbReference type="KEGG" id="fcy:FRACYDRAFT_263439"/>
<evidence type="ECO:0000313" key="2">
    <source>
        <dbReference type="EMBL" id="OEU11480.1"/>
    </source>
</evidence>
<feature type="transmembrane region" description="Helical" evidence="1">
    <location>
        <begin position="73"/>
        <end position="92"/>
    </location>
</feature>
<gene>
    <name evidence="2" type="ORF">FRACYDRAFT_263439</name>
</gene>
<dbReference type="Proteomes" id="UP000095751">
    <property type="component" value="Unassembled WGS sequence"/>
</dbReference>
<organism evidence="2 3">
    <name type="scientific">Fragilariopsis cylindrus CCMP1102</name>
    <dbReference type="NCBI Taxonomy" id="635003"/>
    <lineage>
        <taxon>Eukaryota</taxon>
        <taxon>Sar</taxon>
        <taxon>Stramenopiles</taxon>
        <taxon>Ochrophyta</taxon>
        <taxon>Bacillariophyta</taxon>
        <taxon>Bacillariophyceae</taxon>
        <taxon>Bacillariophycidae</taxon>
        <taxon>Bacillariales</taxon>
        <taxon>Bacillariaceae</taxon>
        <taxon>Fragilariopsis</taxon>
    </lineage>
</organism>
<feature type="transmembrane region" description="Helical" evidence="1">
    <location>
        <begin position="267"/>
        <end position="284"/>
    </location>
</feature>
<evidence type="ECO:0000256" key="1">
    <source>
        <dbReference type="SAM" id="Phobius"/>
    </source>
</evidence>
<feature type="transmembrane region" description="Helical" evidence="1">
    <location>
        <begin position="228"/>
        <end position="247"/>
    </location>
</feature>
<feature type="transmembrane region" description="Helical" evidence="1">
    <location>
        <begin position="24"/>
        <end position="43"/>
    </location>
</feature>
<keyword evidence="1" id="KW-0472">Membrane</keyword>
<feature type="transmembrane region" description="Helical" evidence="1">
    <location>
        <begin position="104"/>
        <end position="127"/>
    </location>
</feature>
<dbReference type="OrthoDB" id="194627at2759"/>
<proteinExistence type="predicted"/>
<keyword evidence="1" id="KW-1133">Transmembrane helix</keyword>
<evidence type="ECO:0000313" key="3">
    <source>
        <dbReference type="Proteomes" id="UP000095751"/>
    </source>
</evidence>
<reference evidence="2 3" key="1">
    <citation type="submission" date="2016-09" db="EMBL/GenBank/DDBJ databases">
        <title>Extensive genetic diversity and differential bi-allelic expression allows diatom success in the polar Southern Ocean.</title>
        <authorList>
            <consortium name="DOE Joint Genome Institute"/>
            <person name="Mock T."/>
            <person name="Otillar R.P."/>
            <person name="Strauss J."/>
            <person name="Dupont C."/>
            <person name="Frickenhaus S."/>
            <person name="Maumus F."/>
            <person name="Mcmullan M."/>
            <person name="Sanges R."/>
            <person name="Schmutz J."/>
            <person name="Toseland A."/>
            <person name="Valas R."/>
            <person name="Veluchamy A."/>
            <person name="Ward B.J."/>
            <person name="Allen A."/>
            <person name="Barry K."/>
            <person name="Falciatore A."/>
            <person name="Ferrante M."/>
            <person name="Fortunato A.E."/>
            <person name="Gloeckner G."/>
            <person name="Gruber A."/>
            <person name="Hipkin R."/>
            <person name="Janech M."/>
            <person name="Kroth P."/>
            <person name="Leese F."/>
            <person name="Lindquist E."/>
            <person name="Lyon B.R."/>
            <person name="Martin J."/>
            <person name="Mayer C."/>
            <person name="Parker M."/>
            <person name="Quesneville H."/>
            <person name="Raymond J."/>
            <person name="Uhlig C."/>
            <person name="Valentin K.U."/>
            <person name="Worden A.Z."/>
            <person name="Armbrust E.V."/>
            <person name="Bowler C."/>
            <person name="Green B."/>
            <person name="Moulton V."/>
            <person name="Van Oosterhout C."/>
            <person name="Grigoriev I."/>
        </authorList>
    </citation>
    <scope>NUCLEOTIDE SEQUENCE [LARGE SCALE GENOMIC DNA]</scope>
    <source>
        <strain evidence="2 3">CCMP1102</strain>
    </source>
</reference>
<feature type="transmembrane region" description="Helical" evidence="1">
    <location>
        <begin position="148"/>
        <end position="171"/>
    </location>
</feature>
<sequence length="297" mass="32871">MPSAATATTATSTATAKYARMGDAMYALCLLNTVAFCTSVIFFKDSHHFDSVWAKDGFCISNPTTMHWNSHHLCLYTDVVLASLFGILYFFLHKSDGMEAANEFVFYGIFGVIAHGLGHGGLANGLFNEEKNNDDISIMSTIHTKESWAVALNELFSSSNVGLLVFWIGLLKASMPKTPFKGIMVLSILSFFGNLSVAPSFAFTYVQTVLLLAFSLNQIVRPKEEKGFAYLMYGIIVSLPLGLVGWLESTHCQSFVIHYGGHLLYDAYIPLSMAAFYIICYHNKENDVVKISKKKIE</sequence>